<evidence type="ECO:0000313" key="2">
    <source>
        <dbReference type="Proteomes" id="UP000499080"/>
    </source>
</evidence>
<dbReference type="Proteomes" id="UP000499080">
    <property type="component" value="Unassembled WGS sequence"/>
</dbReference>
<gene>
    <name evidence="1" type="ORF">AVEN_140215_1</name>
</gene>
<sequence>MEQREGSFSTDKVNLNLGQMTKPEMALPLLTSTLHQRKDVWTSTYDLACNRPTWAVFNGIEIRTYKTSGSKVENLPLGHLAWENSTQGYVVTF</sequence>
<reference evidence="1 2" key="1">
    <citation type="journal article" date="2019" name="Sci. Rep.">
        <title>Orb-weaving spider Araneus ventricosus genome elucidates the spidroin gene catalogue.</title>
        <authorList>
            <person name="Kono N."/>
            <person name="Nakamura H."/>
            <person name="Ohtoshi R."/>
            <person name="Moran D.A.P."/>
            <person name="Shinohara A."/>
            <person name="Yoshida Y."/>
            <person name="Fujiwara M."/>
            <person name="Mori M."/>
            <person name="Tomita M."/>
            <person name="Arakawa K."/>
        </authorList>
    </citation>
    <scope>NUCLEOTIDE SEQUENCE [LARGE SCALE GENOMIC DNA]</scope>
</reference>
<name>A0A4Y2I7X5_ARAVE</name>
<keyword evidence="2" id="KW-1185">Reference proteome</keyword>
<dbReference type="EMBL" id="BGPR01002447">
    <property type="protein sequence ID" value="GBM73580.1"/>
    <property type="molecule type" value="Genomic_DNA"/>
</dbReference>
<organism evidence="1 2">
    <name type="scientific">Araneus ventricosus</name>
    <name type="common">Orbweaver spider</name>
    <name type="synonym">Epeira ventricosa</name>
    <dbReference type="NCBI Taxonomy" id="182803"/>
    <lineage>
        <taxon>Eukaryota</taxon>
        <taxon>Metazoa</taxon>
        <taxon>Ecdysozoa</taxon>
        <taxon>Arthropoda</taxon>
        <taxon>Chelicerata</taxon>
        <taxon>Arachnida</taxon>
        <taxon>Araneae</taxon>
        <taxon>Araneomorphae</taxon>
        <taxon>Entelegynae</taxon>
        <taxon>Araneoidea</taxon>
        <taxon>Araneidae</taxon>
        <taxon>Araneus</taxon>
    </lineage>
</organism>
<protein>
    <submittedName>
        <fullName evidence="1">Uncharacterized protein</fullName>
    </submittedName>
</protein>
<proteinExistence type="predicted"/>
<evidence type="ECO:0000313" key="1">
    <source>
        <dbReference type="EMBL" id="GBM73580.1"/>
    </source>
</evidence>
<comment type="caution">
    <text evidence="1">The sequence shown here is derived from an EMBL/GenBank/DDBJ whole genome shotgun (WGS) entry which is preliminary data.</text>
</comment>
<dbReference type="AlphaFoldDB" id="A0A4Y2I7X5"/>
<accession>A0A4Y2I7X5</accession>